<keyword evidence="2" id="KW-1185">Reference proteome</keyword>
<gene>
    <name evidence="1" type="ORF">BN8_02913</name>
</gene>
<dbReference type="eggNOG" id="ENOG5033HG8">
    <property type="taxonomic scope" value="Bacteria"/>
</dbReference>
<dbReference type="RefSeq" id="WP_009282370.1">
    <property type="nucleotide sequence ID" value="NZ_CAIT01000006.1"/>
</dbReference>
<accession>I2GIR5</accession>
<proteinExistence type="predicted"/>
<dbReference type="AlphaFoldDB" id="I2GIR5"/>
<name>I2GIR5_9BACT</name>
<comment type="caution">
    <text evidence="1">The sequence shown here is derived from an EMBL/GenBank/DDBJ whole genome shotgun (WGS) entry which is preliminary data.</text>
</comment>
<dbReference type="STRING" id="1185876.BN8_02913"/>
<reference evidence="1 2" key="1">
    <citation type="journal article" date="2012" name="J. Bacteriol.">
        <title>Genome Sequence of the Filamentous Bacterium Fibrisoma limi BUZ 3T.</title>
        <authorList>
            <person name="Filippini M."/>
            <person name="Qi W."/>
            <person name="Jaenicke S."/>
            <person name="Goesmann A."/>
            <person name="Smits T.H."/>
            <person name="Bagheri H.C."/>
        </authorList>
    </citation>
    <scope>NUCLEOTIDE SEQUENCE [LARGE SCALE GENOMIC DNA]</scope>
    <source>
        <strain evidence="2">BUZ 3T</strain>
    </source>
</reference>
<organism evidence="1 2">
    <name type="scientific">Fibrisoma limi BUZ 3</name>
    <dbReference type="NCBI Taxonomy" id="1185876"/>
    <lineage>
        <taxon>Bacteria</taxon>
        <taxon>Pseudomonadati</taxon>
        <taxon>Bacteroidota</taxon>
        <taxon>Cytophagia</taxon>
        <taxon>Cytophagales</taxon>
        <taxon>Spirosomataceae</taxon>
        <taxon>Fibrisoma</taxon>
    </lineage>
</organism>
<sequence length="131" mass="14939">MPALPYSPVDQCQSANQAWSVTLSLYEQEIDLLLVQVADLLSSSTYRSVQHYPEQYYHDLNQLRALVQQLRHERLCEHPTCAMSQLQTCPAPQFGLHATLPGLWTTLTDEFTRLKNGCCQLLTHLVNLNLL</sequence>
<evidence type="ECO:0000313" key="2">
    <source>
        <dbReference type="Proteomes" id="UP000009309"/>
    </source>
</evidence>
<dbReference type="Proteomes" id="UP000009309">
    <property type="component" value="Unassembled WGS sequence"/>
</dbReference>
<dbReference type="EMBL" id="CAIT01000006">
    <property type="protein sequence ID" value="CCH53790.1"/>
    <property type="molecule type" value="Genomic_DNA"/>
</dbReference>
<evidence type="ECO:0000313" key="1">
    <source>
        <dbReference type="EMBL" id="CCH53790.1"/>
    </source>
</evidence>
<protein>
    <submittedName>
        <fullName evidence="1">Uncharacterized protein</fullName>
    </submittedName>
</protein>
<dbReference type="OrthoDB" id="958439at2"/>